<dbReference type="OrthoDB" id="10254973at2759"/>
<comment type="caution">
    <text evidence="5">The sequence shown here is derived from an EMBL/GenBank/DDBJ whole genome shotgun (WGS) entry which is preliminary data.</text>
</comment>
<organism evidence="5 6">
    <name type="scientific">Pyrrhoderma noxium</name>
    <dbReference type="NCBI Taxonomy" id="2282107"/>
    <lineage>
        <taxon>Eukaryota</taxon>
        <taxon>Fungi</taxon>
        <taxon>Dikarya</taxon>
        <taxon>Basidiomycota</taxon>
        <taxon>Agaricomycotina</taxon>
        <taxon>Agaricomycetes</taxon>
        <taxon>Hymenochaetales</taxon>
        <taxon>Hymenochaetaceae</taxon>
        <taxon>Pyrrhoderma</taxon>
    </lineage>
</organism>
<dbReference type="GO" id="GO:0000724">
    <property type="term" value="P:double-strand break repair via homologous recombination"/>
    <property type="evidence" value="ECO:0007669"/>
    <property type="project" value="TreeGrafter"/>
</dbReference>
<proteinExistence type="inferred from homology"/>
<keyword evidence="3 4" id="KW-0175">Coiled coil</keyword>
<dbReference type="GO" id="GO:0005634">
    <property type="term" value="C:nucleus"/>
    <property type="evidence" value="ECO:0007669"/>
    <property type="project" value="TreeGrafter"/>
</dbReference>
<name>A0A286UPE5_9AGAM</name>
<dbReference type="Gene3D" id="3.40.50.300">
    <property type="entry name" value="P-loop containing nucleotide triphosphate hydrolases"/>
    <property type="match status" value="2"/>
</dbReference>
<sequence>MERQEKFTLNGDEVPGSKIKELVEGLGIQVNNLCSFLPQDKVVEFSQMTPQQLLLATEQAAGHKKLVEWHDTLIKEGQNLKKLTSDLEAEKKELTQHEQRNANLEKEVQAYKNRREIERRIELFELVLPVKDYFDSLSEYRLLKASRHEAHKHVMNLKDSYEPVEQLKRRLEQKKEKAESERNKHKTLAREKFTRLKRFRDDNQKLQTRQNEVEDKLTALRREEKERKVRIEGIKKNIHKVEDEIANPPEIEDMSVITTDLRSNDERRKESERHKHNLEGDIRPFVEESERQSRAKSEAIASLKKLGDISHRKLMALEKWDQNTGPVVHWLRENKHRFKMEVIEPAILSVDMKDRRFAAAVESAFSLVQLKTFVFQCQEDYKLFSEIVLDSEQLGKRYRVPTWFRDPETCKELPPPIRPEQLRSYGFDAYALDCVTYPKGMENFLKVEVNLHRFAIGLDASKINTNEAIKAMTTMFEGGRGGSGNFVAGSVLIQVTRSRYGARKPFSNTRDVPAARNLNTQAIPQEVVQKYEDAVKEAENLFEAAEAEIKKIGHKISILEKNLNELSVDRRQIEARRKDVIEKQTRIQTLHRNLENFRKELTTLENAPSIAEKRAKLREELFDLAKRRMGIAKDLGKITRAAMKDHENATITGLQYIQQSANLVALEERLKIVNSEYEKAMRKFNEVDAQFKEKKGETQRKLEICKNKINSVDAELRETYMKMEEKGEINDMDHEQVRTELSTLKAQLELNVSTNAGVIELYEKRQRMIEALQEKVERHETDKTLKERKIEKTKSKWYPALKHLVSNIGEKFSAAFERVGCAGEIQLGEHEDYAAWTIDILVKFRDTEKLQLLTGQRQSGGERALTTIMYLMSLTELSRTPFSLVDEINQGMDQLYERAVHNSLVEVTCREQSGQYFLITPKLLTDLHYHHRMKVLCVNNGEWLPEELNSGSLSRMLKTYVTKRGRQNDKSNN</sequence>
<dbReference type="InterPro" id="IPR027417">
    <property type="entry name" value="P-loop_NTPase"/>
</dbReference>
<comment type="similarity">
    <text evidence="1">Belongs to the SMC family. SMC5 subfamily.</text>
</comment>
<gene>
    <name evidence="5" type="ORF">PNOK_0406700</name>
</gene>
<keyword evidence="6" id="KW-1185">Reference proteome</keyword>
<dbReference type="GO" id="GO:0030915">
    <property type="term" value="C:Smc5-Smc6 complex"/>
    <property type="evidence" value="ECO:0007669"/>
    <property type="project" value="TreeGrafter"/>
</dbReference>
<evidence type="ECO:0000256" key="4">
    <source>
        <dbReference type="SAM" id="Coils"/>
    </source>
</evidence>
<feature type="coiled-coil region" evidence="4">
    <location>
        <begin position="73"/>
        <end position="121"/>
    </location>
</feature>
<dbReference type="AlphaFoldDB" id="A0A286UPE5"/>
<feature type="coiled-coil region" evidence="4">
    <location>
        <begin position="528"/>
        <end position="607"/>
    </location>
</feature>
<dbReference type="Proteomes" id="UP000217199">
    <property type="component" value="Unassembled WGS sequence"/>
</dbReference>
<dbReference type="InParanoid" id="A0A286UPE5"/>
<evidence type="ECO:0000256" key="1">
    <source>
        <dbReference type="ARBA" id="ARBA00010171"/>
    </source>
</evidence>
<protein>
    <recommendedName>
        <fullName evidence="2">Structural maintenance of chromosomes protein 5</fullName>
    </recommendedName>
</protein>
<evidence type="ECO:0000313" key="5">
    <source>
        <dbReference type="EMBL" id="PAV21440.1"/>
    </source>
</evidence>
<evidence type="ECO:0000256" key="3">
    <source>
        <dbReference type="ARBA" id="ARBA00023054"/>
    </source>
</evidence>
<dbReference type="STRING" id="2282107.A0A286UPE5"/>
<dbReference type="EMBL" id="NBII01000003">
    <property type="protein sequence ID" value="PAV21440.1"/>
    <property type="molecule type" value="Genomic_DNA"/>
</dbReference>
<evidence type="ECO:0000313" key="6">
    <source>
        <dbReference type="Proteomes" id="UP000217199"/>
    </source>
</evidence>
<dbReference type="PANTHER" id="PTHR45916">
    <property type="entry name" value="STRUCTURAL MAINTENANCE OF CHROMOSOMES PROTEIN 5"/>
    <property type="match status" value="1"/>
</dbReference>
<dbReference type="FunCoup" id="A0A286UPE5">
    <property type="interactions" value="789"/>
</dbReference>
<reference evidence="5 6" key="1">
    <citation type="journal article" date="2017" name="Mol. Ecol.">
        <title>Comparative and population genomic landscape of Phellinus noxius: A hypervariable fungus causing root rot in trees.</title>
        <authorList>
            <person name="Chung C.L."/>
            <person name="Lee T.J."/>
            <person name="Akiba M."/>
            <person name="Lee H.H."/>
            <person name="Kuo T.H."/>
            <person name="Liu D."/>
            <person name="Ke H.M."/>
            <person name="Yokoi T."/>
            <person name="Roa M.B."/>
            <person name="Lu M.J."/>
            <person name="Chang Y.Y."/>
            <person name="Ann P.J."/>
            <person name="Tsai J.N."/>
            <person name="Chen C.Y."/>
            <person name="Tzean S.S."/>
            <person name="Ota Y."/>
            <person name="Hattori T."/>
            <person name="Sahashi N."/>
            <person name="Liou R.F."/>
            <person name="Kikuchi T."/>
            <person name="Tsai I.J."/>
        </authorList>
    </citation>
    <scope>NUCLEOTIDE SEQUENCE [LARGE SCALE GENOMIC DNA]</scope>
    <source>
        <strain evidence="5 6">FFPRI411160</strain>
    </source>
</reference>
<feature type="coiled-coil region" evidence="4">
    <location>
        <begin position="161"/>
        <end position="226"/>
    </location>
</feature>
<dbReference type="PANTHER" id="PTHR45916:SF1">
    <property type="entry name" value="STRUCTURAL MAINTENANCE OF CHROMOSOMES PROTEIN 5"/>
    <property type="match status" value="1"/>
</dbReference>
<accession>A0A286UPE5</accession>
<dbReference type="GO" id="GO:0016787">
    <property type="term" value="F:hydrolase activity"/>
    <property type="evidence" value="ECO:0007669"/>
    <property type="project" value="UniProtKB-KW"/>
</dbReference>
<feature type="coiled-coil region" evidence="4">
    <location>
        <begin position="762"/>
        <end position="796"/>
    </location>
</feature>
<dbReference type="GO" id="GO:0003697">
    <property type="term" value="F:single-stranded DNA binding"/>
    <property type="evidence" value="ECO:0007669"/>
    <property type="project" value="TreeGrafter"/>
</dbReference>
<dbReference type="SUPFAM" id="SSF52540">
    <property type="entry name" value="P-loop containing nucleoside triphosphate hydrolases"/>
    <property type="match status" value="1"/>
</dbReference>
<keyword evidence="5" id="KW-0378">Hydrolase</keyword>
<evidence type="ECO:0000256" key="2">
    <source>
        <dbReference type="ARBA" id="ARBA00018687"/>
    </source>
</evidence>